<protein>
    <submittedName>
        <fullName evidence="2">CHAT domain-containing protein</fullName>
    </submittedName>
</protein>
<dbReference type="InterPro" id="IPR027417">
    <property type="entry name" value="P-loop_NTPase"/>
</dbReference>
<evidence type="ECO:0000313" key="2">
    <source>
        <dbReference type="EMBL" id="MBR7838099.1"/>
    </source>
</evidence>
<dbReference type="RefSeq" id="WP_212532560.1">
    <property type="nucleotide sequence ID" value="NZ_JAGSOG010000256.1"/>
</dbReference>
<dbReference type="EMBL" id="JAGSOG010000256">
    <property type="protein sequence ID" value="MBR7838099.1"/>
    <property type="molecule type" value="Genomic_DNA"/>
</dbReference>
<dbReference type="Proteomes" id="UP000675781">
    <property type="component" value="Unassembled WGS sequence"/>
</dbReference>
<comment type="caution">
    <text evidence="2">The sequence shown here is derived from an EMBL/GenBank/DDBJ whole genome shotgun (WGS) entry which is preliminary data.</text>
</comment>
<dbReference type="InterPro" id="IPR003593">
    <property type="entry name" value="AAA+_ATPase"/>
</dbReference>
<feature type="domain" description="AAA+ ATPase" evidence="1">
    <location>
        <begin position="447"/>
        <end position="617"/>
    </location>
</feature>
<accession>A0A941F0I8</accession>
<evidence type="ECO:0000259" key="1">
    <source>
        <dbReference type="SMART" id="SM00382"/>
    </source>
</evidence>
<keyword evidence="3" id="KW-1185">Reference proteome</keyword>
<evidence type="ECO:0000313" key="3">
    <source>
        <dbReference type="Proteomes" id="UP000675781"/>
    </source>
</evidence>
<name>A0A941F0I8_9ACTN</name>
<organism evidence="2 3">
    <name type="scientific">Actinospica durhamensis</name>
    <dbReference type="NCBI Taxonomy" id="1508375"/>
    <lineage>
        <taxon>Bacteria</taxon>
        <taxon>Bacillati</taxon>
        <taxon>Actinomycetota</taxon>
        <taxon>Actinomycetes</taxon>
        <taxon>Catenulisporales</taxon>
        <taxon>Actinospicaceae</taxon>
        <taxon>Actinospica</taxon>
    </lineage>
</organism>
<reference evidence="2" key="1">
    <citation type="submission" date="2021-04" db="EMBL/GenBank/DDBJ databases">
        <title>Genome based classification of Actinospica acidithermotolerans sp. nov., an actinobacterium isolated from an Indonesian hot spring.</title>
        <authorList>
            <person name="Kusuma A.B."/>
            <person name="Putra K.E."/>
            <person name="Nafisah S."/>
            <person name="Loh J."/>
            <person name="Nouioui I."/>
            <person name="Goodfellow M."/>
        </authorList>
    </citation>
    <scope>NUCLEOTIDE SEQUENCE</scope>
    <source>
        <strain evidence="2">CSCA 57</strain>
    </source>
</reference>
<dbReference type="SUPFAM" id="SSF52540">
    <property type="entry name" value="P-loop containing nucleoside triphosphate hydrolases"/>
    <property type="match status" value="1"/>
</dbReference>
<dbReference type="SMART" id="SM00382">
    <property type="entry name" value="AAA"/>
    <property type="match status" value="1"/>
</dbReference>
<dbReference type="InterPro" id="IPR024983">
    <property type="entry name" value="CHAT_dom"/>
</dbReference>
<proteinExistence type="predicted"/>
<dbReference type="Pfam" id="PF12770">
    <property type="entry name" value="CHAT"/>
    <property type="match status" value="1"/>
</dbReference>
<dbReference type="AlphaFoldDB" id="A0A941F0I8"/>
<gene>
    <name evidence="2" type="ORF">KDL01_32805</name>
</gene>
<dbReference type="Gene3D" id="3.40.50.300">
    <property type="entry name" value="P-loop containing nucleotide triphosphate hydrolases"/>
    <property type="match status" value="1"/>
</dbReference>
<sequence>MLDFGADGRVGVSVQVDGAPFGERTEPMEWSNPLDGKALEDVRWYLEDYLRAPFAVYEERGQRIHESLKPLGQALFASVFGQGAAREAYLEARARGELGEVVVRAADPAVLGLPWELMCDPALTSPMALSGVALTRMLPSQAPGSRFRTTDERLRVLMVIARPEGEQDVGYQMVARRILPLLSGLRGSVELTVLRPPTLRRFEQVVEAAAAQGTPFQVVHFDGHGAFTAAPSASGGGTPDPLRFAATRRGVLSFEDAQGGAEYVAAETVGQVLAAGKVPLVVLNACQSGQVGGELEAGIATRLLTGGAVSVVAMAYSVYAVAAAEFMAIFYEHLFAGDTVTRAVAAARRHLAVENRRPSAKGRLELADWVIPVHYARTDLSFPSLRSQPVSPGNAPLATIMQRVRGGAATALPAGGAAHVERDLAAFGGLFVGRDGPLYRLDTAARLQHVVVVHGPGGTGKTELAKAFARWWRDTGGVGSPGWIVWYSFEPGVASFGLDGAVTAAGLHLAGPDFALLDEEQRREALLQILEEHRVLLIWDNFESAVTMPDSTGATPTLDPAEQAQITAFLTRVRERGTGAIVITSRTPETWLGPATRRITVGGLSRADAAEYTDLLLAPYPAARTRRKDKAFGELLTWLDGHPLSMRLTLPQLEHTNPSTLLGTLRGLTPPSNPTTGLELADRHSSLAGSIAASIRHLTPEQQDALTVLALLHGVADEDVLAWFSEHSATPEQFSGFNVENWRGTLERAAGLGLLDPIGAGMYEIHPALPAYLAAHWQNRYPGTYEQQREQSAEALLAAHAVLGGWLSQQLQGTGVGTAMAILEWQRRNLGAQLGHALDHAQWTEAAEIAEPLV</sequence>